<sequence>MLYVSRAMFGLAALVLMLLSLGMILQGIYQPFVAFRRSGQEGSMALLSGVGYVIIAIAVFDVAKFLIEEEVLHDREKRMASEARRSLTRFISTIAIAVFLEALVTVFRVSQDRVTEMLYPTLLLVAGTGLILGLGVYQRLSVTVEREVEGMSGSEKAFEEPKRSSNPRAEASADVVAAKSRAG</sequence>
<keyword evidence="3" id="KW-0808">Transferase</keyword>
<feature type="transmembrane region" description="Helical" evidence="2">
    <location>
        <begin position="49"/>
        <end position="67"/>
    </location>
</feature>
<gene>
    <name evidence="3" type="ORF">AVDCRST_MAG90-2935</name>
</gene>
<evidence type="ECO:0000256" key="1">
    <source>
        <dbReference type="SAM" id="MobiDB-lite"/>
    </source>
</evidence>
<feature type="transmembrane region" description="Helical" evidence="2">
    <location>
        <begin position="7"/>
        <end position="29"/>
    </location>
</feature>
<feature type="transmembrane region" description="Helical" evidence="2">
    <location>
        <begin position="87"/>
        <end position="107"/>
    </location>
</feature>
<evidence type="ECO:0000313" key="3">
    <source>
        <dbReference type="EMBL" id="CAA9359275.1"/>
    </source>
</evidence>
<keyword evidence="2" id="KW-0472">Membrane</keyword>
<reference evidence="3" key="1">
    <citation type="submission" date="2020-02" db="EMBL/GenBank/DDBJ databases">
        <authorList>
            <person name="Meier V. D."/>
        </authorList>
    </citation>
    <scope>NUCLEOTIDE SEQUENCE</scope>
    <source>
        <strain evidence="3">AVDCRST_MAG90</strain>
    </source>
</reference>
<dbReference type="EMBL" id="CADCUC010000602">
    <property type="protein sequence ID" value="CAA9359275.1"/>
    <property type="molecule type" value="Genomic_DNA"/>
</dbReference>
<feature type="transmembrane region" description="Helical" evidence="2">
    <location>
        <begin position="119"/>
        <end position="137"/>
    </location>
</feature>
<feature type="region of interest" description="Disordered" evidence="1">
    <location>
        <begin position="149"/>
        <end position="183"/>
    </location>
</feature>
<keyword evidence="2" id="KW-1133">Transmembrane helix</keyword>
<proteinExistence type="predicted"/>
<protein>
    <submittedName>
        <fullName evidence="3">N-linked glycosylation glycosyltransferase PglG</fullName>
    </submittedName>
</protein>
<evidence type="ECO:0000256" key="2">
    <source>
        <dbReference type="SAM" id="Phobius"/>
    </source>
</evidence>
<dbReference type="AlphaFoldDB" id="A0A6J4MGY6"/>
<organism evidence="3">
    <name type="scientific">uncultured Microvirga sp</name>
    <dbReference type="NCBI Taxonomy" id="412392"/>
    <lineage>
        <taxon>Bacteria</taxon>
        <taxon>Pseudomonadati</taxon>
        <taxon>Pseudomonadota</taxon>
        <taxon>Alphaproteobacteria</taxon>
        <taxon>Hyphomicrobiales</taxon>
        <taxon>Methylobacteriaceae</taxon>
        <taxon>Microvirga</taxon>
        <taxon>environmental samples</taxon>
    </lineage>
</organism>
<accession>A0A6J4MGY6</accession>
<keyword evidence="2" id="KW-0812">Transmembrane</keyword>
<dbReference type="GO" id="GO:0016740">
    <property type="term" value="F:transferase activity"/>
    <property type="evidence" value="ECO:0007669"/>
    <property type="project" value="UniProtKB-KW"/>
</dbReference>
<name>A0A6J4MGY6_9HYPH</name>